<reference evidence="2 3" key="1">
    <citation type="submission" date="2023-07" db="EMBL/GenBank/DDBJ databases">
        <title>Sequencing the genomes of 1000 actinobacteria strains.</title>
        <authorList>
            <person name="Klenk H.-P."/>
        </authorList>
    </citation>
    <scope>NUCLEOTIDE SEQUENCE [LARGE SCALE GENOMIC DNA]</scope>
    <source>
        <strain evidence="2 3">DSM 19426</strain>
    </source>
</reference>
<organism evidence="2 3">
    <name type="scientific">Nocardioides marmoribigeumensis</name>
    <dbReference type="NCBI Taxonomy" id="433649"/>
    <lineage>
        <taxon>Bacteria</taxon>
        <taxon>Bacillati</taxon>
        <taxon>Actinomycetota</taxon>
        <taxon>Actinomycetes</taxon>
        <taxon>Propionibacteriales</taxon>
        <taxon>Nocardioidaceae</taxon>
        <taxon>Nocardioides</taxon>
    </lineage>
</organism>
<evidence type="ECO:0000313" key="2">
    <source>
        <dbReference type="EMBL" id="MDR7364667.1"/>
    </source>
</evidence>
<proteinExistence type="predicted"/>
<protein>
    <recommendedName>
        <fullName evidence="1">DUF6916 domain-containing protein</fullName>
    </recommendedName>
</protein>
<keyword evidence="3" id="KW-1185">Reference proteome</keyword>
<evidence type="ECO:0000259" key="1">
    <source>
        <dbReference type="Pfam" id="PF21880"/>
    </source>
</evidence>
<name>A0ABU2C1X9_9ACTN</name>
<comment type="caution">
    <text evidence="2">The sequence shown here is derived from an EMBL/GenBank/DDBJ whole genome shotgun (WGS) entry which is preliminary data.</text>
</comment>
<dbReference type="RefSeq" id="WP_310306533.1">
    <property type="nucleotide sequence ID" value="NZ_BAAAPS010000006.1"/>
</dbReference>
<feature type="domain" description="DUF6916" evidence="1">
    <location>
        <begin position="37"/>
        <end position="114"/>
    </location>
</feature>
<accession>A0ABU2C1X9</accession>
<dbReference type="Proteomes" id="UP001183648">
    <property type="component" value="Unassembled WGS sequence"/>
</dbReference>
<dbReference type="Pfam" id="PF21880">
    <property type="entry name" value="DUF6916"/>
    <property type="match status" value="1"/>
</dbReference>
<dbReference type="PROSITE" id="PS51318">
    <property type="entry name" value="TAT"/>
    <property type="match status" value="1"/>
</dbReference>
<sequence length="128" mass="12980">MPELDRRTVLRLGALVPVVGLVTGLAAPAEAAASPYSRSTWSPHVGKTFALSWKGGTATAVLVAIGDLTGAPAGAVTRFSLDLRVASGGTPTGATTLSRNGFGSVSLFLSPVDRGVTDIHALAVVNRL</sequence>
<dbReference type="InterPro" id="IPR006311">
    <property type="entry name" value="TAT_signal"/>
</dbReference>
<evidence type="ECO:0000313" key="3">
    <source>
        <dbReference type="Proteomes" id="UP001183648"/>
    </source>
</evidence>
<dbReference type="InterPro" id="IPR054209">
    <property type="entry name" value="DUF6916"/>
</dbReference>
<gene>
    <name evidence="2" type="ORF">J2S63_004220</name>
</gene>
<dbReference type="EMBL" id="JAVDYG010000001">
    <property type="protein sequence ID" value="MDR7364667.1"/>
    <property type="molecule type" value="Genomic_DNA"/>
</dbReference>